<comment type="function">
    <text evidence="7">This protein is a component of the acetyl coenzyme A carboxylase complex; first, biotin carboxylase catalyzes the carboxylation of the carrier protein and then the transcarboxylase transfers the carboxyl group to form malonyl-CoA.</text>
</comment>
<accession>A0ABT0GAI8</accession>
<name>A0ABT0GAI8_9ACTN</name>
<dbReference type="InterPro" id="IPR001882">
    <property type="entry name" value="Biotin_BS"/>
</dbReference>
<evidence type="ECO:0000313" key="11">
    <source>
        <dbReference type="Proteomes" id="UP001317259"/>
    </source>
</evidence>
<dbReference type="InterPro" id="IPR011053">
    <property type="entry name" value="Single_hybrid_motif"/>
</dbReference>
<comment type="caution">
    <text evidence="10">The sequence shown here is derived from an EMBL/GenBank/DDBJ whole genome shotgun (WGS) entry which is preliminary data.</text>
</comment>
<keyword evidence="3 7" id="KW-0276">Fatty acid metabolism</keyword>
<proteinExistence type="predicted"/>
<evidence type="ECO:0000256" key="5">
    <source>
        <dbReference type="ARBA" id="ARBA00023160"/>
    </source>
</evidence>
<evidence type="ECO:0000256" key="4">
    <source>
        <dbReference type="ARBA" id="ARBA00023098"/>
    </source>
</evidence>
<evidence type="ECO:0000256" key="6">
    <source>
        <dbReference type="ARBA" id="ARBA00023267"/>
    </source>
</evidence>
<organism evidence="10 11">
    <name type="scientific">Actinomadura luzonensis</name>
    <dbReference type="NCBI Taxonomy" id="2805427"/>
    <lineage>
        <taxon>Bacteria</taxon>
        <taxon>Bacillati</taxon>
        <taxon>Actinomycetota</taxon>
        <taxon>Actinomycetes</taxon>
        <taxon>Streptosporangiales</taxon>
        <taxon>Thermomonosporaceae</taxon>
        <taxon>Actinomadura</taxon>
    </lineage>
</organism>
<dbReference type="PRINTS" id="PR01071">
    <property type="entry name" value="ACOABIOTINCC"/>
</dbReference>
<keyword evidence="4 7" id="KW-0443">Lipid metabolism</keyword>
<dbReference type="InterPro" id="IPR000089">
    <property type="entry name" value="Biotin_lipoyl"/>
</dbReference>
<feature type="compositionally biased region" description="Basic and acidic residues" evidence="8">
    <location>
        <begin position="17"/>
        <end position="28"/>
    </location>
</feature>
<dbReference type="PROSITE" id="PS50968">
    <property type="entry name" value="BIOTINYL_LIPOYL"/>
    <property type="match status" value="1"/>
</dbReference>
<protein>
    <recommendedName>
        <fullName evidence="7">Biotin carboxyl carrier protein of acetyl-CoA carboxylase</fullName>
    </recommendedName>
</protein>
<gene>
    <name evidence="10" type="ORF">MF672_045950</name>
</gene>
<dbReference type="EMBL" id="JAKRKC020000003">
    <property type="protein sequence ID" value="MCK2221098.1"/>
    <property type="molecule type" value="Genomic_DNA"/>
</dbReference>
<feature type="domain" description="Lipoyl-binding" evidence="9">
    <location>
        <begin position="89"/>
        <end position="165"/>
    </location>
</feature>
<keyword evidence="5 7" id="KW-0275">Fatty acid biosynthesis</keyword>
<feature type="region of interest" description="Disordered" evidence="8">
    <location>
        <begin position="1"/>
        <end position="29"/>
    </location>
</feature>
<keyword evidence="11" id="KW-1185">Reference proteome</keyword>
<evidence type="ECO:0000259" key="9">
    <source>
        <dbReference type="PROSITE" id="PS50968"/>
    </source>
</evidence>
<dbReference type="Pfam" id="PF00364">
    <property type="entry name" value="Biotin_lipoyl"/>
    <property type="match status" value="1"/>
</dbReference>
<evidence type="ECO:0000256" key="8">
    <source>
        <dbReference type="SAM" id="MobiDB-lite"/>
    </source>
</evidence>
<dbReference type="PROSITE" id="PS00188">
    <property type="entry name" value="BIOTIN"/>
    <property type="match status" value="1"/>
</dbReference>
<dbReference type="Proteomes" id="UP001317259">
    <property type="component" value="Unassembled WGS sequence"/>
</dbReference>
<dbReference type="Gene3D" id="2.40.50.100">
    <property type="match status" value="1"/>
</dbReference>
<evidence type="ECO:0000256" key="1">
    <source>
        <dbReference type="ARBA" id="ARBA00005194"/>
    </source>
</evidence>
<evidence type="ECO:0000313" key="10">
    <source>
        <dbReference type="EMBL" id="MCK2221098.1"/>
    </source>
</evidence>
<dbReference type="CDD" id="cd06850">
    <property type="entry name" value="biotinyl_domain"/>
    <property type="match status" value="1"/>
</dbReference>
<evidence type="ECO:0000256" key="2">
    <source>
        <dbReference type="ARBA" id="ARBA00022516"/>
    </source>
</evidence>
<evidence type="ECO:0000256" key="3">
    <source>
        <dbReference type="ARBA" id="ARBA00022832"/>
    </source>
</evidence>
<dbReference type="SUPFAM" id="SSF51230">
    <property type="entry name" value="Single hybrid motif"/>
    <property type="match status" value="1"/>
</dbReference>
<dbReference type="RefSeq" id="WP_242376901.1">
    <property type="nucleotide sequence ID" value="NZ_JAKRKC020000003.1"/>
</dbReference>
<evidence type="ECO:0000256" key="7">
    <source>
        <dbReference type="RuleBase" id="RU364072"/>
    </source>
</evidence>
<dbReference type="InterPro" id="IPR001249">
    <property type="entry name" value="AcCoA_biotinCC"/>
</dbReference>
<comment type="pathway">
    <text evidence="1 7">Lipid metabolism; fatty acid biosynthesis.</text>
</comment>
<keyword evidence="6 7" id="KW-0092">Biotin</keyword>
<keyword evidence="2 7" id="KW-0444">Lipid biosynthesis</keyword>
<sequence>MSAPHGNGDGPPALAGPRHDSAHERGDGDTLGAVRETALQVLGALPHPPSALRIQVGAVTLELDWPVNAAPQGAPPGPASPAAPAAGAADHIGAVSVGVFYRAPEPGAEPFVREGSVVAAGQQVAIVEAMKLMIPVTATRACRIVRALVEDGSAVEFDQPLFEIAAAGA</sequence>
<reference evidence="10 11" key="1">
    <citation type="submission" date="2022-04" db="EMBL/GenBank/DDBJ databases">
        <title>Genome draft of Actinomadura sp. ATCC 31491.</title>
        <authorList>
            <person name="Shi X."/>
            <person name="Du Y."/>
        </authorList>
    </citation>
    <scope>NUCLEOTIDE SEQUENCE [LARGE SCALE GENOMIC DNA]</scope>
    <source>
        <strain evidence="10 11">ATCC 31491</strain>
    </source>
</reference>